<feature type="domain" description="Acylphosphatase-like" evidence="10">
    <location>
        <begin position="4"/>
        <end position="90"/>
    </location>
</feature>
<dbReference type="InterPro" id="IPR036046">
    <property type="entry name" value="Acylphosphatase-like_dom_sf"/>
</dbReference>
<dbReference type="InterPro" id="IPR006070">
    <property type="entry name" value="Sua5-like_dom"/>
</dbReference>
<dbReference type="InterPro" id="IPR011125">
    <property type="entry name" value="Znf_HypF"/>
</dbReference>
<evidence type="ECO:0000259" key="11">
    <source>
        <dbReference type="PROSITE" id="PS51163"/>
    </source>
</evidence>
<dbReference type="InterPro" id="IPR017968">
    <property type="entry name" value="Acylphosphatase_CS"/>
</dbReference>
<dbReference type="InterPro" id="IPR055128">
    <property type="entry name" value="HypF_C_2"/>
</dbReference>
<dbReference type="SUPFAM" id="SSF53067">
    <property type="entry name" value="Actin-like ATPase domain"/>
    <property type="match status" value="1"/>
</dbReference>
<evidence type="ECO:0000256" key="1">
    <source>
        <dbReference type="ARBA" id="ARBA00004711"/>
    </source>
</evidence>
<keyword evidence="5" id="KW-0863">Zinc-finger</keyword>
<dbReference type="InterPro" id="IPR043129">
    <property type="entry name" value="ATPase_NBD"/>
</dbReference>
<keyword evidence="6" id="KW-0862">Zinc</keyword>
<protein>
    <recommendedName>
        <fullName evidence="8">Carbamoyltransferase</fullName>
        <ecNumber evidence="8">6.2.-.-</ecNumber>
    </recommendedName>
</protein>
<keyword evidence="3" id="KW-0436">Ligase</keyword>
<dbReference type="Pfam" id="PF01300">
    <property type="entry name" value="Sua5_yciO_yrdC"/>
    <property type="match status" value="1"/>
</dbReference>
<dbReference type="PANTHER" id="PTHR42959:SF1">
    <property type="entry name" value="CARBAMOYLTRANSFERASE HYPF"/>
    <property type="match status" value="1"/>
</dbReference>
<organism evidence="12 13">
    <name type="scientific">Candidatus Fervidibacter sacchari</name>
    <dbReference type="NCBI Taxonomy" id="1448929"/>
    <lineage>
        <taxon>Bacteria</taxon>
        <taxon>Candidatus Fervidibacterota</taxon>
        <taxon>Candidatus Fervidibacter</taxon>
    </lineage>
</organism>
<dbReference type="PIRSF" id="PIRSF006256">
    <property type="entry name" value="CMPcnvr_hdrg_mat"/>
    <property type="match status" value="1"/>
</dbReference>
<dbReference type="Pfam" id="PF22521">
    <property type="entry name" value="HypF_C_2"/>
    <property type="match status" value="1"/>
</dbReference>
<keyword evidence="9" id="KW-0378">Hydrolase</keyword>
<keyword evidence="4" id="KW-0479">Metal-binding</keyword>
<dbReference type="Gene3D" id="3.30.420.40">
    <property type="match status" value="1"/>
</dbReference>
<dbReference type="InterPro" id="IPR041440">
    <property type="entry name" value="HypF_C"/>
</dbReference>
<comment type="caution">
    <text evidence="12">The sequence shown here is derived from an EMBL/GenBank/DDBJ whole genome shotgun (WGS) entry which is preliminary data.</text>
</comment>
<dbReference type="InterPro" id="IPR051060">
    <property type="entry name" value="Carbamoyltrans_HypF-like"/>
</dbReference>
<dbReference type="EC" id="6.2.-.-" evidence="8"/>
<evidence type="ECO:0000256" key="5">
    <source>
        <dbReference type="ARBA" id="ARBA00022771"/>
    </source>
</evidence>
<dbReference type="Gene3D" id="3.90.870.50">
    <property type="match status" value="1"/>
</dbReference>
<dbReference type="Pfam" id="PF07503">
    <property type="entry name" value="zf-HYPF"/>
    <property type="match status" value="2"/>
</dbReference>
<dbReference type="PROSITE" id="PS51160">
    <property type="entry name" value="ACYLPHOSPHATASE_3"/>
    <property type="match status" value="1"/>
</dbReference>
<comment type="similarity">
    <text evidence="2 8">Belongs to the carbamoyltransferase HypF family.</text>
</comment>
<dbReference type="PROSITE" id="PS51163">
    <property type="entry name" value="YRDC"/>
    <property type="match status" value="1"/>
</dbReference>
<sequence>MKRRWRITVTGIVQGVGFRPFVWRLAHQLGLTGFVFNNPQGVVIEAEGEADALTSFLQLLRTNSPPLAVIDNISWQEIPLNGDAEFRIVESHHDAERVVLISPDVATCEDCLRELFDPNDRRYRYPFLNCTNCGPRFTIIVDVPYDRERTTMAVFPMCPDCEREYHDPADRRFHAQPTACPRCGPSVWLVAKDEKGEWREVCRGDDAIKETAKRLLEGQIVAIKGLGGYHIACNAANEVAVKRLRESKHREFKPFALMVPDLETAYQLVFMNPEEEALLTSWRRPIVLMKRRPNAPVAESVAPRHRDLGIMLPYTPLHHLLMNEVKRTLVMTSGNLSDEPIAYKDDDAFNRLSGMVDAFLVHNREIHIRCDDSVTRVFNGRELLIRRSRGYAPQPVLLPFEVPKPILAVGAMLKNTFALCRGRYAFISHHIGDLDNYAAYRAFLEGIEHFKRLFAIEPQAVAYDLHPDYPSTRFALDYAEEHNLPAIGVQHHHAHVASVMAEYGLSGPVIGVAYDGTGYGSDGTIWGGEILVATYEGFERAAHLEYVPMPGGEKAVREAWRMAASWLNHVFGNEIEKLDIEIAQRVGIDKWRKLLRLLRSDLPQPQTSSMGRLFDAVASLLGICDFGAYEGHPAIWLEMEAAIWLQGEENEKGCKVRSAECDFERPLFAFELTETQPIIMKAGAVIEGIVDALKRGEPVGKIAAQFHAAVADVTLRACLKIRERTGINEVVLSGGVMQNVLLLGLLVPSLERAGFFVFVPTKLPPNDGGICFGQAAIAAKWL</sequence>
<feature type="domain" description="YrdC-like" evidence="11">
    <location>
        <begin position="205"/>
        <end position="390"/>
    </location>
</feature>
<dbReference type="Pfam" id="PF00708">
    <property type="entry name" value="Acylphosphatase"/>
    <property type="match status" value="1"/>
</dbReference>
<dbReference type="SUPFAM" id="SSF55821">
    <property type="entry name" value="YrdC/RibB"/>
    <property type="match status" value="1"/>
</dbReference>
<evidence type="ECO:0000256" key="6">
    <source>
        <dbReference type="ARBA" id="ARBA00022833"/>
    </source>
</evidence>
<evidence type="ECO:0000256" key="3">
    <source>
        <dbReference type="ARBA" id="ARBA00022598"/>
    </source>
</evidence>
<name>A0ABT2ET81_9BACT</name>
<evidence type="ECO:0000313" key="12">
    <source>
        <dbReference type="EMBL" id="MCS3921137.1"/>
    </source>
</evidence>
<dbReference type="InterPro" id="IPR001792">
    <property type="entry name" value="Acylphosphatase-like_dom"/>
</dbReference>
<dbReference type="PROSITE" id="PS00150">
    <property type="entry name" value="ACYLPHOSPHATASE_1"/>
    <property type="match status" value="1"/>
</dbReference>
<dbReference type="NCBIfam" id="TIGR00143">
    <property type="entry name" value="hypF"/>
    <property type="match status" value="1"/>
</dbReference>
<evidence type="ECO:0000256" key="2">
    <source>
        <dbReference type="ARBA" id="ARBA00008097"/>
    </source>
</evidence>
<dbReference type="Gene3D" id="3.30.420.360">
    <property type="match status" value="1"/>
</dbReference>
<comment type="catalytic activity">
    <reaction evidence="7">
        <text>C-terminal L-cysteinyl-[HypE protein] + carbamoyl phosphate + ATP + H2O = C-terminal S-carboxamide-L-cysteinyl-[HypE protein] + AMP + phosphate + diphosphate + H(+)</text>
        <dbReference type="Rhea" id="RHEA:55636"/>
        <dbReference type="Rhea" id="RHEA-COMP:14247"/>
        <dbReference type="Rhea" id="RHEA-COMP:14392"/>
        <dbReference type="ChEBI" id="CHEBI:15377"/>
        <dbReference type="ChEBI" id="CHEBI:15378"/>
        <dbReference type="ChEBI" id="CHEBI:30616"/>
        <dbReference type="ChEBI" id="CHEBI:33019"/>
        <dbReference type="ChEBI" id="CHEBI:43474"/>
        <dbReference type="ChEBI" id="CHEBI:58228"/>
        <dbReference type="ChEBI" id="CHEBI:76913"/>
        <dbReference type="ChEBI" id="CHEBI:139126"/>
        <dbReference type="ChEBI" id="CHEBI:456215"/>
    </reaction>
</comment>
<comment type="catalytic activity">
    <reaction evidence="9">
        <text>an acyl phosphate + H2O = a carboxylate + phosphate + H(+)</text>
        <dbReference type="Rhea" id="RHEA:14965"/>
        <dbReference type="ChEBI" id="CHEBI:15377"/>
        <dbReference type="ChEBI" id="CHEBI:15378"/>
        <dbReference type="ChEBI" id="CHEBI:29067"/>
        <dbReference type="ChEBI" id="CHEBI:43474"/>
        <dbReference type="ChEBI" id="CHEBI:59918"/>
        <dbReference type="EC" id="3.6.1.7"/>
    </reaction>
</comment>
<dbReference type="SUPFAM" id="SSF54975">
    <property type="entry name" value="Acylphosphatase/BLUF domain-like"/>
    <property type="match status" value="1"/>
</dbReference>
<evidence type="ECO:0000313" key="13">
    <source>
        <dbReference type="Proteomes" id="UP001204798"/>
    </source>
</evidence>
<dbReference type="Gene3D" id="3.30.110.120">
    <property type="match status" value="1"/>
</dbReference>
<evidence type="ECO:0000256" key="7">
    <source>
        <dbReference type="ARBA" id="ARBA00048220"/>
    </source>
</evidence>
<gene>
    <name evidence="12" type="ORF">M2350_003578</name>
</gene>
<evidence type="ECO:0000259" key="10">
    <source>
        <dbReference type="PROSITE" id="PS51160"/>
    </source>
</evidence>
<dbReference type="PANTHER" id="PTHR42959">
    <property type="entry name" value="CARBAMOYLTRANSFERASE"/>
    <property type="match status" value="1"/>
</dbReference>
<keyword evidence="13" id="KW-1185">Reference proteome</keyword>
<dbReference type="InterPro" id="IPR004421">
    <property type="entry name" value="Carbamoyltransferase_HypF"/>
</dbReference>
<evidence type="ECO:0000256" key="9">
    <source>
        <dbReference type="PROSITE-ProRule" id="PRU00520"/>
    </source>
</evidence>
<comment type="pathway">
    <text evidence="1">Protein modification; [NiFe] hydrogenase maturation.</text>
</comment>
<dbReference type="Pfam" id="PF17788">
    <property type="entry name" value="HypF_C"/>
    <property type="match status" value="1"/>
</dbReference>
<feature type="active site" evidence="9">
    <location>
        <position position="37"/>
    </location>
</feature>
<proteinExistence type="inferred from homology"/>
<dbReference type="EMBL" id="JANUCP010000009">
    <property type="protein sequence ID" value="MCS3921137.1"/>
    <property type="molecule type" value="Genomic_DNA"/>
</dbReference>
<evidence type="ECO:0000256" key="8">
    <source>
        <dbReference type="PIRNR" id="PIRNR006256"/>
    </source>
</evidence>
<dbReference type="Proteomes" id="UP001204798">
    <property type="component" value="Unassembled WGS sequence"/>
</dbReference>
<feature type="active site" evidence="9">
    <location>
        <position position="19"/>
    </location>
</feature>
<accession>A0ABT2ET81</accession>
<dbReference type="InterPro" id="IPR017945">
    <property type="entry name" value="DHBP_synth_RibB-like_a/b_dom"/>
</dbReference>
<dbReference type="RefSeq" id="WP_259101991.1">
    <property type="nucleotide sequence ID" value="NZ_CP130454.1"/>
</dbReference>
<reference evidence="12 13" key="1">
    <citation type="submission" date="2022-08" db="EMBL/GenBank/DDBJ databases">
        <title>Bacterial and archaeal communities from various locations to study Microbial Dark Matter (Phase II).</title>
        <authorList>
            <person name="Stepanauskas R."/>
        </authorList>
    </citation>
    <scope>NUCLEOTIDE SEQUENCE [LARGE SCALE GENOMIC DNA]</scope>
    <source>
        <strain evidence="12 13">PD1</strain>
    </source>
</reference>
<evidence type="ECO:0000256" key="4">
    <source>
        <dbReference type="ARBA" id="ARBA00022723"/>
    </source>
</evidence>